<feature type="region of interest" description="Disordered" evidence="9">
    <location>
        <begin position="1098"/>
        <end position="1117"/>
    </location>
</feature>
<comment type="catalytic activity">
    <reaction evidence="7">
        <text>L-threonyl-[protein] + ATP = O-phospho-L-threonyl-[protein] + ADP + H(+)</text>
        <dbReference type="Rhea" id="RHEA:46608"/>
        <dbReference type="Rhea" id="RHEA-COMP:11060"/>
        <dbReference type="Rhea" id="RHEA-COMP:11605"/>
        <dbReference type="ChEBI" id="CHEBI:15378"/>
        <dbReference type="ChEBI" id="CHEBI:30013"/>
        <dbReference type="ChEBI" id="CHEBI:30616"/>
        <dbReference type="ChEBI" id="CHEBI:61977"/>
        <dbReference type="ChEBI" id="CHEBI:456216"/>
        <dbReference type="EC" id="2.7.11.1"/>
    </reaction>
</comment>
<evidence type="ECO:0000256" key="2">
    <source>
        <dbReference type="ARBA" id="ARBA00022527"/>
    </source>
</evidence>
<evidence type="ECO:0000313" key="12">
    <source>
        <dbReference type="Proteomes" id="UP001194696"/>
    </source>
</evidence>
<dbReference type="Gene3D" id="3.30.200.20">
    <property type="entry name" value="Phosphorylase Kinase, domain 1"/>
    <property type="match status" value="1"/>
</dbReference>
<evidence type="ECO:0000256" key="6">
    <source>
        <dbReference type="ARBA" id="ARBA00022840"/>
    </source>
</evidence>
<evidence type="ECO:0000313" key="11">
    <source>
        <dbReference type="EMBL" id="KAG0283991.1"/>
    </source>
</evidence>
<evidence type="ECO:0000256" key="4">
    <source>
        <dbReference type="ARBA" id="ARBA00022741"/>
    </source>
</evidence>
<dbReference type="Gene3D" id="1.10.510.10">
    <property type="entry name" value="Transferase(Phosphotransferase) domain 1"/>
    <property type="match status" value="1"/>
</dbReference>
<keyword evidence="6" id="KW-0067">ATP-binding</keyword>
<feature type="compositionally biased region" description="Polar residues" evidence="9">
    <location>
        <begin position="7"/>
        <end position="18"/>
    </location>
</feature>
<keyword evidence="12" id="KW-1185">Reference proteome</keyword>
<dbReference type="Pfam" id="PF12330">
    <property type="entry name" value="Haspin_kinase"/>
    <property type="match status" value="1"/>
</dbReference>
<keyword evidence="2" id="KW-0723">Serine/threonine-protein kinase</keyword>
<feature type="region of interest" description="Disordered" evidence="9">
    <location>
        <begin position="561"/>
        <end position="699"/>
    </location>
</feature>
<evidence type="ECO:0000256" key="7">
    <source>
        <dbReference type="ARBA" id="ARBA00047899"/>
    </source>
</evidence>
<feature type="compositionally biased region" description="Low complexity" evidence="9">
    <location>
        <begin position="328"/>
        <end position="343"/>
    </location>
</feature>
<feature type="compositionally biased region" description="Polar residues" evidence="9">
    <location>
        <begin position="798"/>
        <end position="813"/>
    </location>
</feature>
<feature type="region of interest" description="Disordered" evidence="9">
    <location>
        <begin position="307"/>
        <end position="377"/>
    </location>
</feature>
<keyword evidence="4" id="KW-0547">Nucleotide-binding</keyword>
<dbReference type="PANTHER" id="PTHR24419:SF18">
    <property type="entry name" value="SERINE_THREONINE-PROTEIN KINASE HASPIN"/>
    <property type="match status" value="1"/>
</dbReference>
<sequence>MLGPASLRSQQPAKSSLKTYGGRRRRQQHTTGAHTPTTTNARDDNTGRSVHGDGGKAEDSRPPSRQFDWDRLERDRKARLERQAKEQERLAQEKDETAFLRQDVDLEALLYSDHEDQFEEEGAQELRGPNSLRDPRSIGDALPRREYVPSTQRSNDDDNRGHYSQTKHLTGPRFSSITPHQRPFVRTRGHRPVSNSSSHTTDADLEFEVPRRASATTTATSTATTSILSGRNSIGRKSSGRVSFTFNTTENMSSDLLGTSQQHKVMLQESPFFEQDFKEDDGEEEEDDAEDEVLFRTPSFDILKKLRELPTPKIPEPRANPFGFRPLSSTSGSTSSPPSSSGGQDRSLLRDNEISTPSPQPTPTIDIFNNPFMSPESPTAKRAMEILRKREQQLKEIQASSQAATPKGSMDVDKADQIGIRQGDIGGTSTNFGQDVSQQQRKRPSRSRETTPERISAIGTSRSAVDGTLGYQDEIDELALGKRISSIEITPRRLLAKQRKTISYDSDSPTRSLGAHGHVLSRTTFDDVMEEPPVRPFKLFLDRDIPKDEDEDEDGLDLLFAQSRHNRRSPPLKPISSTVPNKHATGSDPNRLLWPPKDDDRENRRGSYGREIGTSSFKASSATDGASTHRRNTFSRTHWLKSPSPERPPLDLLSNQDDVPFAPPIQKSSSEQRQQPQQPPQTPVQQQQHRPIRSLRRPQAVLVNNSKKAVFKPTVVDLLSICDQHFFDQFQDLESADRGGLGTGDDGLRKSKAIVDFDMVLPKCMTHSLTKIGEASFSEVYTVDLPIQQQEQRMRSLARQSPDGTPNLFQSPRLNTYVKESADDDLNQQDMSGSHAANSSGRSAKLVMKVLPFYDESFDAPPSGMASPMKGARRNKSKAAITAATELLALEDIYREVTVSTQIMHGWKGFIDHYTSSQLYCIILLPYGGIDLEHCLLTNWRQAWTVLTQVAASLESKEQAPFWFEHRDLHWGNILVKGTKQTQIAFPRRDLQEQPTLSILPSRQRTEDLKMIRNIPTFGIVVQMIDFTLARVQGDKGNLIYMDLEKDEDLFRGQGDYQFDIYRKMRRQIGKDWTVSCSRTNLFWLHYIADKLLSEKNLEEPTPNPHAQPPKTTTSSLYTNKRASTSMSTISTTALIPDPRTREERLERWCYERVLAISEMNLDRLDPSGQTPSGMVLDQLLLEQPS</sequence>
<feature type="region of interest" description="Disordered" evidence="9">
    <location>
        <begin position="792"/>
        <end position="813"/>
    </location>
</feature>
<dbReference type="Proteomes" id="UP001194696">
    <property type="component" value="Unassembled WGS sequence"/>
</dbReference>
<feature type="compositionally biased region" description="Polar residues" evidence="9">
    <location>
        <begin position="613"/>
        <end position="626"/>
    </location>
</feature>
<accession>A0ABQ7JS91</accession>
<dbReference type="InterPro" id="IPR024604">
    <property type="entry name" value="GSG2_C"/>
</dbReference>
<organism evidence="11 12">
    <name type="scientific">Linnemannia gamsii</name>
    <dbReference type="NCBI Taxonomy" id="64522"/>
    <lineage>
        <taxon>Eukaryota</taxon>
        <taxon>Fungi</taxon>
        <taxon>Fungi incertae sedis</taxon>
        <taxon>Mucoromycota</taxon>
        <taxon>Mortierellomycotina</taxon>
        <taxon>Mortierellomycetes</taxon>
        <taxon>Mortierellales</taxon>
        <taxon>Mortierellaceae</taxon>
        <taxon>Linnemannia</taxon>
    </lineage>
</organism>
<evidence type="ECO:0000256" key="3">
    <source>
        <dbReference type="ARBA" id="ARBA00022679"/>
    </source>
</evidence>
<keyword evidence="5 11" id="KW-0418">Kinase</keyword>
<reference evidence="11 12" key="1">
    <citation type="journal article" date="2020" name="Fungal Divers.">
        <title>Resolving the Mortierellaceae phylogeny through synthesis of multi-gene phylogenetics and phylogenomics.</title>
        <authorList>
            <person name="Vandepol N."/>
            <person name="Liber J."/>
            <person name="Desiro A."/>
            <person name="Na H."/>
            <person name="Kennedy M."/>
            <person name="Barry K."/>
            <person name="Grigoriev I.V."/>
            <person name="Miller A.N."/>
            <person name="O'Donnell K."/>
            <person name="Stajich J.E."/>
            <person name="Bonito G."/>
        </authorList>
    </citation>
    <scope>NUCLEOTIDE SEQUENCE [LARGE SCALE GENOMIC DNA]</scope>
    <source>
        <strain evidence="11 12">AD045</strain>
    </source>
</reference>
<dbReference type="PANTHER" id="PTHR24419">
    <property type="entry name" value="INTERLEUKIN-1 RECEPTOR-ASSOCIATED KINASE"/>
    <property type="match status" value="1"/>
</dbReference>
<evidence type="ECO:0000256" key="1">
    <source>
        <dbReference type="ARBA" id="ARBA00012513"/>
    </source>
</evidence>
<feature type="compositionally biased region" description="Low complexity" evidence="9">
    <location>
        <begin position="30"/>
        <end position="39"/>
    </location>
</feature>
<evidence type="ECO:0000256" key="9">
    <source>
        <dbReference type="SAM" id="MobiDB-lite"/>
    </source>
</evidence>
<dbReference type="InterPro" id="IPR011009">
    <property type="entry name" value="Kinase-like_dom_sf"/>
</dbReference>
<comment type="caution">
    <text evidence="11">The sequence shown here is derived from an EMBL/GenBank/DDBJ whole genome shotgun (WGS) entry which is preliminary data.</text>
</comment>
<dbReference type="GO" id="GO:0016301">
    <property type="term" value="F:kinase activity"/>
    <property type="evidence" value="ECO:0007669"/>
    <property type="project" value="UniProtKB-KW"/>
</dbReference>
<evidence type="ECO:0000259" key="10">
    <source>
        <dbReference type="SMART" id="SM01331"/>
    </source>
</evidence>
<evidence type="ECO:0000256" key="5">
    <source>
        <dbReference type="ARBA" id="ARBA00022777"/>
    </source>
</evidence>
<proteinExistence type="predicted"/>
<keyword evidence="3" id="KW-0808">Transferase</keyword>
<feature type="compositionally biased region" description="Basic and acidic residues" evidence="9">
    <location>
        <begin position="133"/>
        <end position="147"/>
    </location>
</feature>
<name>A0ABQ7JS91_9FUNG</name>
<feature type="compositionally biased region" description="Basic and acidic residues" evidence="9">
    <location>
        <begin position="596"/>
        <end position="605"/>
    </location>
</feature>
<feature type="compositionally biased region" description="Polar residues" evidence="9">
    <location>
        <begin position="162"/>
        <end position="179"/>
    </location>
</feature>
<feature type="region of interest" description="Disordered" evidence="9">
    <location>
        <begin position="116"/>
        <end position="203"/>
    </location>
</feature>
<feature type="region of interest" description="Disordered" evidence="9">
    <location>
        <begin position="1"/>
        <end position="101"/>
    </location>
</feature>
<dbReference type="EC" id="2.7.11.1" evidence="1"/>
<evidence type="ECO:0000256" key="8">
    <source>
        <dbReference type="ARBA" id="ARBA00048679"/>
    </source>
</evidence>
<dbReference type="SUPFAM" id="SSF56112">
    <property type="entry name" value="Protein kinase-like (PK-like)"/>
    <property type="match status" value="1"/>
</dbReference>
<comment type="catalytic activity">
    <reaction evidence="8">
        <text>L-seryl-[protein] + ATP = O-phospho-L-seryl-[protein] + ADP + H(+)</text>
        <dbReference type="Rhea" id="RHEA:17989"/>
        <dbReference type="Rhea" id="RHEA-COMP:9863"/>
        <dbReference type="Rhea" id="RHEA-COMP:11604"/>
        <dbReference type="ChEBI" id="CHEBI:15378"/>
        <dbReference type="ChEBI" id="CHEBI:29999"/>
        <dbReference type="ChEBI" id="CHEBI:30616"/>
        <dbReference type="ChEBI" id="CHEBI:83421"/>
        <dbReference type="ChEBI" id="CHEBI:456216"/>
        <dbReference type="EC" id="2.7.11.1"/>
    </reaction>
</comment>
<feature type="domain" description="Serine/threonine-protein kinase haspin C-terminal" evidence="10">
    <location>
        <begin position="1048"/>
        <end position="1137"/>
    </location>
</feature>
<gene>
    <name evidence="11" type="primary">GSG2</name>
    <name evidence="11" type="ORF">BGZ96_011643</name>
</gene>
<dbReference type="EMBL" id="JAAAIM010000829">
    <property type="protein sequence ID" value="KAG0283991.1"/>
    <property type="molecule type" value="Genomic_DNA"/>
</dbReference>
<protein>
    <recommendedName>
        <fullName evidence="1">non-specific serine/threonine protein kinase</fullName>
        <ecNumber evidence="1">2.7.11.1</ecNumber>
    </recommendedName>
</protein>
<dbReference type="SMART" id="SM01331">
    <property type="entry name" value="DUF3635"/>
    <property type="match status" value="1"/>
</dbReference>
<feature type="region of interest" description="Disordered" evidence="9">
    <location>
        <begin position="421"/>
        <end position="460"/>
    </location>
</feature>
<feature type="compositionally biased region" description="Basic and acidic residues" evidence="9">
    <location>
        <begin position="41"/>
        <end position="101"/>
    </location>
</feature>